<feature type="region of interest" description="Disordered" evidence="1">
    <location>
        <begin position="1"/>
        <end position="46"/>
    </location>
</feature>
<organism evidence="2 3">
    <name type="scientific">Pyrenophora tritici-repentis</name>
    <dbReference type="NCBI Taxonomy" id="45151"/>
    <lineage>
        <taxon>Eukaryota</taxon>
        <taxon>Fungi</taxon>
        <taxon>Dikarya</taxon>
        <taxon>Ascomycota</taxon>
        <taxon>Pezizomycotina</taxon>
        <taxon>Dothideomycetes</taxon>
        <taxon>Pleosporomycetidae</taxon>
        <taxon>Pleosporales</taxon>
        <taxon>Pleosporineae</taxon>
        <taxon>Pleosporaceae</taxon>
        <taxon>Pyrenophora</taxon>
    </lineage>
</organism>
<feature type="compositionally biased region" description="Polar residues" evidence="1">
    <location>
        <begin position="37"/>
        <end position="46"/>
    </location>
</feature>
<evidence type="ECO:0000256" key="1">
    <source>
        <dbReference type="SAM" id="MobiDB-lite"/>
    </source>
</evidence>
<name>A0A5M9LAG4_9PLEO</name>
<sequence length="46" mass="5121">MASRLRRAVSAVHQEKRLRKTPTGTPYDILYGVGKQPASSSNDETF</sequence>
<evidence type="ECO:0000313" key="2">
    <source>
        <dbReference type="EMBL" id="KAF7572270.1"/>
    </source>
</evidence>
<proteinExistence type="predicted"/>
<dbReference type="Proteomes" id="UP000245464">
    <property type="component" value="Chromosome 4"/>
</dbReference>
<dbReference type="GeneID" id="90956395"/>
<reference evidence="2 3" key="1">
    <citation type="journal article" date="2018" name="BMC Genomics">
        <title>Comparative genomics of the wheat fungal pathogen Pyrenophora tritici-repentis reveals chromosomal variations and genome plasticity.</title>
        <authorList>
            <person name="Moolhuijzen P."/>
            <person name="See P.T."/>
            <person name="Hane J.K."/>
            <person name="Shi G."/>
            <person name="Liu Z."/>
            <person name="Oliver R.P."/>
            <person name="Moffat C.S."/>
        </authorList>
    </citation>
    <scope>NUCLEOTIDE SEQUENCE [LARGE SCALE GENOMIC DNA]</scope>
    <source>
        <strain evidence="2">M4</strain>
    </source>
</reference>
<comment type="caution">
    <text evidence="2">The sequence shown here is derived from an EMBL/GenBank/DDBJ whole genome shotgun (WGS) entry which is preliminary data.</text>
</comment>
<gene>
    <name evidence="2" type="ORF">PtrM4_097700</name>
</gene>
<evidence type="ECO:0000313" key="3">
    <source>
        <dbReference type="Proteomes" id="UP000245464"/>
    </source>
</evidence>
<dbReference type="RefSeq" id="XP_065962900.1">
    <property type="nucleotide sequence ID" value="XM_066107232.1"/>
</dbReference>
<dbReference type="AlphaFoldDB" id="A0A5M9LAG4"/>
<protein>
    <submittedName>
        <fullName evidence="2">Uncharacterized protein</fullName>
    </submittedName>
</protein>
<accession>A0A5M9LAG4</accession>
<dbReference type="EMBL" id="NQIK02000004">
    <property type="protein sequence ID" value="KAF7572270.1"/>
    <property type="molecule type" value="Genomic_DNA"/>
</dbReference>
<dbReference type="KEGG" id="ptrr:90956395"/>